<reference evidence="1 2" key="1">
    <citation type="submission" date="2024-01" db="EMBL/GenBank/DDBJ databases">
        <title>Genome assemblies of Stephania.</title>
        <authorList>
            <person name="Yang L."/>
        </authorList>
    </citation>
    <scope>NUCLEOTIDE SEQUENCE [LARGE SCALE GENOMIC DNA]</scope>
    <source>
        <strain evidence="1">JXDWG</strain>
        <tissue evidence="1">Leaf</tissue>
    </source>
</reference>
<organism evidence="1 2">
    <name type="scientific">Stephania cephalantha</name>
    <dbReference type="NCBI Taxonomy" id="152367"/>
    <lineage>
        <taxon>Eukaryota</taxon>
        <taxon>Viridiplantae</taxon>
        <taxon>Streptophyta</taxon>
        <taxon>Embryophyta</taxon>
        <taxon>Tracheophyta</taxon>
        <taxon>Spermatophyta</taxon>
        <taxon>Magnoliopsida</taxon>
        <taxon>Ranunculales</taxon>
        <taxon>Menispermaceae</taxon>
        <taxon>Menispermoideae</taxon>
        <taxon>Cissampelideae</taxon>
        <taxon>Stephania</taxon>
    </lineage>
</organism>
<accession>A0AAP0PW50</accession>
<dbReference type="Proteomes" id="UP001419268">
    <property type="component" value="Unassembled WGS sequence"/>
</dbReference>
<evidence type="ECO:0000313" key="1">
    <source>
        <dbReference type="EMBL" id="KAK9157270.1"/>
    </source>
</evidence>
<name>A0AAP0PW50_9MAGN</name>
<proteinExistence type="predicted"/>
<keyword evidence="2" id="KW-1185">Reference proteome</keyword>
<gene>
    <name evidence="1" type="ORF">Scep_003844</name>
</gene>
<dbReference type="AlphaFoldDB" id="A0AAP0PW50"/>
<dbReference type="EMBL" id="JBBNAG010000002">
    <property type="protein sequence ID" value="KAK9157270.1"/>
    <property type="molecule type" value="Genomic_DNA"/>
</dbReference>
<comment type="caution">
    <text evidence="1">The sequence shown here is derived from an EMBL/GenBank/DDBJ whole genome shotgun (WGS) entry which is preliminary data.</text>
</comment>
<sequence length="57" mass="6491">MKLSQNSKQQQPMEGNEMLYKSLTGLLTSTNRKSSFSRLDMRTRHPTSKSLVSICTI</sequence>
<evidence type="ECO:0000313" key="2">
    <source>
        <dbReference type="Proteomes" id="UP001419268"/>
    </source>
</evidence>
<protein>
    <submittedName>
        <fullName evidence="1">Uncharacterized protein</fullName>
    </submittedName>
</protein>